<dbReference type="PANTHER" id="PTHR46691">
    <property type="entry name" value="HIGH MOBILITY GROUP B PROTEIN 9"/>
    <property type="match status" value="1"/>
</dbReference>
<protein>
    <submittedName>
        <fullName evidence="3">High mobility group B protein 10-like</fullName>
    </submittedName>
</protein>
<comment type="caution">
    <text evidence="3">The sequence shown here is derived from an EMBL/GenBank/DDBJ whole genome shotgun (WGS) entry which is preliminary data.</text>
</comment>
<proteinExistence type="predicted"/>
<dbReference type="SUPFAM" id="SSF47095">
    <property type="entry name" value="HMG-box"/>
    <property type="match status" value="1"/>
</dbReference>
<evidence type="ECO:0000313" key="3">
    <source>
        <dbReference type="EMBL" id="MCI04912.1"/>
    </source>
</evidence>
<evidence type="ECO:0000313" key="4">
    <source>
        <dbReference type="Proteomes" id="UP000265520"/>
    </source>
</evidence>
<evidence type="ECO:0000259" key="2">
    <source>
        <dbReference type="SMART" id="SM00398"/>
    </source>
</evidence>
<feature type="region of interest" description="Disordered" evidence="1">
    <location>
        <begin position="48"/>
        <end position="116"/>
    </location>
</feature>
<dbReference type="SMART" id="SM00398">
    <property type="entry name" value="HMG"/>
    <property type="match status" value="1"/>
</dbReference>
<evidence type="ECO:0000256" key="1">
    <source>
        <dbReference type="SAM" id="MobiDB-lite"/>
    </source>
</evidence>
<dbReference type="EMBL" id="LXQA010056953">
    <property type="protein sequence ID" value="MCI04912.1"/>
    <property type="molecule type" value="Genomic_DNA"/>
</dbReference>
<dbReference type="Gene3D" id="1.10.30.10">
    <property type="entry name" value="High mobility group box domain"/>
    <property type="match status" value="1"/>
</dbReference>
<keyword evidence="4" id="KW-1185">Reference proteome</keyword>
<dbReference type="AlphaFoldDB" id="A0A392NZL8"/>
<accession>A0A392NZL8</accession>
<dbReference type="CDD" id="cd00084">
    <property type="entry name" value="HMG-box_SF"/>
    <property type="match status" value="1"/>
</dbReference>
<dbReference type="InterPro" id="IPR036910">
    <property type="entry name" value="HMG_box_dom_sf"/>
</dbReference>
<reference evidence="3 4" key="1">
    <citation type="journal article" date="2018" name="Front. Plant Sci.">
        <title>Red Clover (Trifolium pratense) and Zigzag Clover (T. medium) - A Picture of Genomic Similarities and Differences.</title>
        <authorList>
            <person name="Dluhosova J."/>
            <person name="Istvanek J."/>
            <person name="Nedelnik J."/>
            <person name="Repkova J."/>
        </authorList>
    </citation>
    <scope>NUCLEOTIDE SEQUENCE [LARGE SCALE GENOMIC DNA]</scope>
    <source>
        <strain evidence="4">cv. 10/8</strain>
        <tissue evidence="3">Leaf</tissue>
    </source>
</reference>
<sequence>MKKRRGAPTGRSGYQIFLKQECARLKACCQDIDGKTILRTAVEAWNKMSDNDKQPYVEESKKIKEQNKEAKMIIDNKQKEQNKEAMTIDNKKKKKSTQDLKRDEKKPNVSSGDNYCVTSQPLPNHAFVNNAAIDLALKMTEKTSKEPFSPVDLVTYRSVDLQYGEF</sequence>
<dbReference type="Proteomes" id="UP000265520">
    <property type="component" value="Unassembled WGS sequence"/>
</dbReference>
<dbReference type="Pfam" id="PF00505">
    <property type="entry name" value="HMG_box"/>
    <property type="match status" value="1"/>
</dbReference>
<feature type="compositionally biased region" description="Basic and acidic residues" evidence="1">
    <location>
        <begin position="96"/>
        <end position="107"/>
    </location>
</feature>
<feature type="non-terminal residue" evidence="3">
    <location>
        <position position="166"/>
    </location>
</feature>
<feature type="domain" description="HMG box" evidence="2">
    <location>
        <begin position="7"/>
        <end position="76"/>
    </location>
</feature>
<dbReference type="PANTHER" id="PTHR46691:SF5">
    <property type="entry name" value="HMG (HIGH MOBILITY GROUP) BOX PROTEIN"/>
    <property type="match status" value="1"/>
</dbReference>
<organism evidence="3 4">
    <name type="scientific">Trifolium medium</name>
    <dbReference type="NCBI Taxonomy" id="97028"/>
    <lineage>
        <taxon>Eukaryota</taxon>
        <taxon>Viridiplantae</taxon>
        <taxon>Streptophyta</taxon>
        <taxon>Embryophyta</taxon>
        <taxon>Tracheophyta</taxon>
        <taxon>Spermatophyta</taxon>
        <taxon>Magnoliopsida</taxon>
        <taxon>eudicotyledons</taxon>
        <taxon>Gunneridae</taxon>
        <taxon>Pentapetalae</taxon>
        <taxon>rosids</taxon>
        <taxon>fabids</taxon>
        <taxon>Fabales</taxon>
        <taxon>Fabaceae</taxon>
        <taxon>Papilionoideae</taxon>
        <taxon>50 kb inversion clade</taxon>
        <taxon>NPAAA clade</taxon>
        <taxon>Hologalegina</taxon>
        <taxon>IRL clade</taxon>
        <taxon>Trifolieae</taxon>
        <taxon>Trifolium</taxon>
    </lineage>
</organism>
<feature type="compositionally biased region" description="Basic and acidic residues" evidence="1">
    <location>
        <begin position="49"/>
        <end position="83"/>
    </location>
</feature>
<dbReference type="InterPro" id="IPR009071">
    <property type="entry name" value="HMG_box_dom"/>
</dbReference>
<name>A0A392NZL8_9FABA</name>